<dbReference type="InterPro" id="IPR008993">
    <property type="entry name" value="TIMP-like_OB-fold"/>
</dbReference>
<dbReference type="SMART" id="SM01361">
    <property type="entry name" value="A2M_recep"/>
    <property type="match status" value="1"/>
</dbReference>
<evidence type="ECO:0000313" key="5">
    <source>
        <dbReference type="RefSeq" id="XP_008567002.1"/>
    </source>
</evidence>
<feature type="compositionally biased region" description="Basic and acidic residues" evidence="1">
    <location>
        <begin position="340"/>
        <end position="351"/>
    </location>
</feature>
<dbReference type="Pfam" id="PF07677">
    <property type="entry name" value="A2M_recep"/>
    <property type="match status" value="1"/>
</dbReference>
<dbReference type="Proteomes" id="UP000694923">
    <property type="component" value="Unplaced"/>
</dbReference>
<dbReference type="SMART" id="SM00643">
    <property type="entry name" value="C345C"/>
    <property type="match status" value="1"/>
</dbReference>
<dbReference type="Gene3D" id="2.60.40.690">
    <property type="entry name" value="Alpha-macroglobulin, receptor-binding domain"/>
    <property type="match status" value="1"/>
</dbReference>
<feature type="region of interest" description="Disordered" evidence="1">
    <location>
        <begin position="331"/>
        <end position="365"/>
    </location>
</feature>
<evidence type="ECO:0000313" key="4">
    <source>
        <dbReference type="Proteomes" id="UP000694923"/>
    </source>
</evidence>
<feature type="domain" description="Netrin module non-TIMP type" evidence="2">
    <location>
        <begin position="142"/>
        <end position="251"/>
    </location>
</feature>
<evidence type="ECO:0000259" key="2">
    <source>
        <dbReference type="SMART" id="SM00643"/>
    </source>
</evidence>
<organism evidence="4 5">
    <name type="scientific">Galeopterus variegatus</name>
    <name type="common">Malayan flying lemur</name>
    <name type="synonym">Cynocephalus variegatus</name>
    <dbReference type="NCBI Taxonomy" id="482537"/>
    <lineage>
        <taxon>Eukaryota</taxon>
        <taxon>Metazoa</taxon>
        <taxon>Chordata</taxon>
        <taxon>Craniata</taxon>
        <taxon>Vertebrata</taxon>
        <taxon>Euteleostomi</taxon>
        <taxon>Mammalia</taxon>
        <taxon>Eutheria</taxon>
        <taxon>Euarchontoglires</taxon>
        <taxon>Dermoptera</taxon>
        <taxon>Cynocephalidae</taxon>
        <taxon>Galeopterus</taxon>
    </lineage>
</organism>
<keyword evidence="4" id="KW-1185">Reference proteome</keyword>
<dbReference type="InterPro" id="IPR018933">
    <property type="entry name" value="Netrin_module_non-TIMP"/>
</dbReference>
<evidence type="ECO:0000256" key="1">
    <source>
        <dbReference type="SAM" id="MobiDB-lite"/>
    </source>
</evidence>
<dbReference type="Gene3D" id="2.40.50.120">
    <property type="match status" value="1"/>
</dbReference>
<dbReference type="InterPro" id="IPR050473">
    <property type="entry name" value="A2M/Complement_sys"/>
</dbReference>
<dbReference type="InterPro" id="IPR036595">
    <property type="entry name" value="A-macroglobulin_rcpt-bd_sf"/>
</dbReference>
<feature type="domain" description="Alpha-macroglobulin receptor-binding" evidence="3">
    <location>
        <begin position="12"/>
        <end position="102"/>
    </location>
</feature>
<feature type="region of interest" description="Disordered" evidence="1">
    <location>
        <begin position="213"/>
        <end position="311"/>
    </location>
</feature>
<feature type="compositionally biased region" description="Basic and acidic residues" evidence="1">
    <location>
        <begin position="238"/>
        <end position="255"/>
    </location>
</feature>
<dbReference type="PANTHER" id="PTHR11412">
    <property type="entry name" value="MACROGLOBULIN / COMPLEMENT"/>
    <property type="match status" value="1"/>
</dbReference>
<dbReference type="GeneID" id="103587304"/>
<dbReference type="InterPro" id="IPR009048">
    <property type="entry name" value="A-macroglobulin_rcpt-bd"/>
</dbReference>
<dbReference type="SUPFAM" id="SSF49410">
    <property type="entry name" value="Alpha-macroglobulin receptor domain"/>
    <property type="match status" value="1"/>
</dbReference>
<proteinExistence type="predicted"/>
<evidence type="ECO:0000259" key="3">
    <source>
        <dbReference type="SMART" id="SM01361"/>
    </source>
</evidence>
<dbReference type="RefSeq" id="XP_008567002.1">
    <property type="nucleotide sequence ID" value="XM_008568780.1"/>
</dbReference>
<feature type="non-terminal residue" evidence="5">
    <location>
        <position position="1"/>
    </location>
</feature>
<gene>
    <name evidence="5" type="primary">LOC103587304</name>
</gene>
<accession>A0ABM0QF61</accession>
<sequence>YKPSAGESSSGSSHAVMDISLPTGISANEEDLRDLVERVDQLLTDYQIKDGHVILQLNSIPSSDFLCVRFRIFELFQVGFLSPATFTVYEYHRPDKQCTMFYSTSPTELDKVCEGTVCKCVEADCGQMQEELDLTISADTRKETACKPEIAYAYKVSITSITKENVFVKYTATLLDIYKTALPAGARDTPGLVHPRTVTGAALLPELRSKLQMGRWRGDGPLPSGGTRTGLGGTEKQPSIRERSDRGLAGRDGIAKRGAQAHPGGGPRRLPGEAGSGPGSPQGQAGRRGDRGTQRGEARRRGGWVEPRTRGPWRFRVEKRVKETIMEQPEGNLLPRRVKGVREAKGRKGYEPGESGGPDLYSDVGSQALFASSPW</sequence>
<reference evidence="5" key="1">
    <citation type="submission" date="2025-08" db="UniProtKB">
        <authorList>
            <consortium name="RefSeq"/>
        </authorList>
    </citation>
    <scope>IDENTIFICATION</scope>
</reference>
<name>A0ABM0QF61_GALVR</name>
<feature type="compositionally biased region" description="Basic and acidic residues" evidence="1">
    <location>
        <begin position="287"/>
        <end position="300"/>
    </location>
</feature>
<dbReference type="SUPFAM" id="SSF50242">
    <property type="entry name" value="TIMP-like"/>
    <property type="match status" value="1"/>
</dbReference>
<dbReference type="PANTHER" id="PTHR11412:SF83">
    <property type="entry name" value="COMPLEMENT C5"/>
    <property type="match status" value="1"/>
</dbReference>
<dbReference type="Pfam" id="PF01759">
    <property type="entry name" value="NTR"/>
    <property type="match status" value="1"/>
</dbReference>
<protein>
    <submittedName>
        <fullName evidence="5">Complement C5-like</fullName>
    </submittedName>
</protein>